<protein>
    <recommendedName>
        <fullName evidence="6">DUF4426 domain-containing protein</fullName>
    </recommendedName>
</protein>
<dbReference type="Proteomes" id="UP000509383">
    <property type="component" value="Chromosome"/>
</dbReference>
<keyword evidence="1" id="KW-0732">Signal</keyword>
<dbReference type="InterPro" id="IPR047676">
    <property type="entry name" value="FxLYD_dom"/>
</dbReference>
<evidence type="ECO:0000256" key="1">
    <source>
        <dbReference type="SAM" id="SignalP"/>
    </source>
</evidence>
<organism evidence="2 4">
    <name type="scientific">Pseudomonas tohonis</name>
    <dbReference type="NCBI Taxonomy" id="2725477"/>
    <lineage>
        <taxon>Bacteria</taxon>
        <taxon>Pseudomonadati</taxon>
        <taxon>Pseudomonadota</taxon>
        <taxon>Gammaproteobacteria</taxon>
        <taxon>Pseudomonadales</taxon>
        <taxon>Pseudomonadaceae</taxon>
        <taxon>Pseudomonas</taxon>
    </lineage>
</organism>
<dbReference type="Proteomes" id="UP001054892">
    <property type="component" value="Unassembled WGS sequence"/>
</dbReference>
<dbReference type="EMBL" id="AP023189">
    <property type="protein sequence ID" value="BCG25801.1"/>
    <property type="molecule type" value="Genomic_DNA"/>
</dbReference>
<dbReference type="AlphaFoldDB" id="A0A6J4EBB8"/>
<dbReference type="RefSeq" id="WP_173179991.1">
    <property type="nucleotide sequence ID" value="NZ_AP023189.1"/>
</dbReference>
<evidence type="ECO:0000313" key="5">
    <source>
        <dbReference type="Proteomes" id="UP001054892"/>
    </source>
</evidence>
<feature type="chain" id="PRO_5026842847" description="DUF4426 domain-containing protein" evidence="1">
    <location>
        <begin position="20"/>
        <end position="126"/>
    </location>
</feature>
<accession>A0A6J4EBB8</accession>
<name>A0A6J4EBB8_9PSED</name>
<evidence type="ECO:0008006" key="6">
    <source>
        <dbReference type="Google" id="ProtNLM"/>
    </source>
</evidence>
<dbReference type="KEGG" id="ptw:TUM18999_39920"/>
<proteinExistence type="predicted"/>
<evidence type="ECO:0000313" key="2">
    <source>
        <dbReference type="EMBL" id="BCG25801.1"/>
    </source>
</evidence>
<feature type="signal peptide" evidence="1">
    <location>
        <begin position="1"/>
        <end position="19"/>
    </location>
</feature>
<reference evidence="2 4" key="1">
    <citation type="submission" date="2020-05" db="EMBL/GenBank/DDBJ databases">
        <title>Characterization of novel class B3 metallo-beta-lactamase from novel Pseudomonas species.</title>
        <authorList>
            <person name="Yamada K."/>
            <person name="Aoki K."/>
            <person name="Ishii Y."/>
        </authorList>
    </citation>
    <scope>NUCLEOTIDE SEQUENCE [LARGE SCALE GENOMIC DNA]</scope>
    <source>
        <strain evidence="2 4">TUM18999</strain>
        <strain evidence="3 5">TUM20286</strain>
    </source>
</reference>
<dbReference type="EMBL" id="BQKM01000031">
    <property type="protein sequence ID" value="GJN56328.1"/>
    <property type="molecule type" value="Genomic_DNA"/>
</dbReference>
<dbReference type="NCBIfam" id="NF038353">
    <property type="entry name" value="FxLYD_dom"/>
    <property type="match status" value="1"/>
</dbReference>
<sequence length="126" mass="13550">MLRKTCLALLALVPLCALADDVKVRNLALTRSGHDSYINGTAANTTEKSFSTVTLVFDIYEGGKLVDTETFRAKGIEGGQAWRFSVPVKARKFDSYKVRTVLIDTEFSESIGAATLPPTAPASPAP</sequence>
<evidence type="ECO:0000313" key="3">
    <source>
        <dbReference type="EMBL" id="GJN56328.1"/>
    </source>
</evidence>
<evidence type="ECO:0000313" key="4">
    <source>
        <dbReference type="Proteomes" id="UP000509383"/>
    </source>
</evidence>
<keyword evidence="5" id="KW-1185">Reference proteome</keyword>
<gene>
    <name evidence="2" type="ORF">TUM18999_39920</name>
    <name evidence="3" type="ORF">TUM20286_60800</name>
</gene>